<protein>
    <submittedName>
        <fullName evidence="2">Ig-like domain-containing protein</fullName>
    </submittedName>
</protein>
<dbReference type="Gene3D" id="1.20.1270.90">
    <property type="entry name" value="AF1782-like"/>
    <property type="match status" value="1"/>
</dbReference>
<dbReference type="InterPro" id="IPR008964">
    <property type="entry name" value="Invasin/intimin_cell_adhesion"/>
</dbReference>
<dbReference type="SUPFAM" id="SSF49265">
    <property type="entry name" value="Fibronectin type III"/>
    <property type="match status" value="1"/>
</dbReference>
<dbReference type="Gene3D" id="2.60.40.1080">
    <property type="match status" value="1"/>
</dbReference>
<organism evidence="2 3">
    <name type="scientific">Blautia ammoniilytica</name>
    <dbReference type="NCBI Taxonomy" id="2981782"/>
    <lineage>
        <taxon>Bacteria</taxon>
        <taxon>Bacillati</taxon>
        <taxon>Bacillota</taxon>
        <taxon>Clostridia</taxon>
        <taxon>Lachnospirales</taxon>
        <taxon>Lachnospiraceae</taxon>
        <taxon>Blautia</taxon>
    </lineage>
</organism>
<dbReference type="Pfam" id="PF02368">
    <property type="entry name" value="Big_2"/>
    <property type="match status" value="1"/>
</dbReference>
<dbReference type="Gene3D" id="2.60.40.10">
    <property type="entry name" value="Immunoglobulins"/>
    <property type="match status" value="2"/>
</dbReference>
<dbReference type="SMART" id="SM00635">
    <property type="entry name" value="BID_2"/>
    <property type="match status" value="1"/>
</dbReference>
<evidence type="ECO:0000259" key="1">
    <source>
        <dbReference type="SMART" id="SM00635"/>
    </source>
</evidence>
<dbReference type="RefSeq" id="WP_262582566.1">
    <property type="nucleotide sequence ID" value="NZ_JAOQJL010000001.1"/>
</dbReference>
<sequence>YTITASAENYTAEDGSEQAVIKDFVPSQDETKAFTLIQSPEAKAAKWIKDNCDNIFAGCSDAYKAVITKDGDTYTIPYRASDNTIIASGIKLLRPDKSLYQSGWFFSTTECFSRPSKTYSTSATYSFSNVRFISQTDTEMTATLKLYDPATTTSAIKSNTATALASYTYTWIVQPKIEPYSVTLKAKDTDGNLVTDPVYTVTDNYGNVITSSDAAVYQLYADRTYTITASAENYTAEDGSEQAIIKDFVPSQDDCITFTLKNKSVALEDGTYTIDTISDSTMFAFYNTKIIVKDKKAYLVVTLKGTGFDRLYMGDCSESSVKPAEEDTICYAPEQFDGSEHYTFWPVPIVSLNDPLSISGHSARKDTWYHHTITFDQNTLKKISDDCLVPSEKMEAQKLMQQYYIDGNVIAKNKEVCQKSKQTYQIPYYEADGSTPLTEFTLKRPDTARFKSGWKFETTEAANCFTDKTQQGFSTPSVGQNYTLKEQRPTSAATINATLSFYSPTETDAAIDAGTAVVLASTEVTFVIAPKATTYQIKFQAVNSFTQDILPDARITIVDQNGNTLTPGANGTYTLNDATSYTVTASQNGYVGAGGKEEAYLVFVPSKDETVSLPLTRAEDGKCFIKFAYVDENNNSLDLTNVSVTVYDADDHTKTVDPEPDGSYLIWKDRTYHYSINAYGYYKITYQELTVSTDQIITVSLKERIKTYTMTLIAFGYDTGKDLSDATQKVIGEKNGIKTQIDANSDGTYTLDWETMYTVYLSCDNYSDREYSMGAFTENEKQSFTLRLALSPSQKHQLETTIASANDFLATIIESSDPLDWPTGTKDKLQSAIAEANAVLNNDASTDSDYSNTRTSLEKTIREIKKSRNPAQETITIRYQIDRDGPTFQKTLNVSGNQALKAGYTKGNLDNYAKVNVTDALAALHQDLYGTEFVARPYDYLDTMYGMEGLITKVFQNTGSHYTYRINHKNVDFMYTGTTLLSNNDILSIYPSASSTTSQTEEYLYFTQTALTTVVNTPFALTLMGLNKEAAKNVEAYVEEGYTVTLKNAQTNDTLTATSDKNGILTFIPSVAGIYKVEAVSKDGITAVAAPYAEITVNIPEPTAVPVPTVTPEPTATPVPTVTPVPTTPVPTVTPVPTTVTKPVDKQILMLQLKSRKNSMVLKWNKIKGADTYKIYGAKCGNSYKLLKTVSSKNLTWTNRKLKKGTHYKYYIVAISNGQKLATSPHTHAVTKGSSYGYAQKITVNKKTLKLRTGKTKRIKASVTNSSTYVQKHVATVRYLSSDPSIATVSKTGVVRAKKKGNCTIYCYTSNGLFKKVKVTVTK</sequence>
<proteinExistence type="predicted"/>
<dbReference type="InterPro" id="IPR013783">
    <property type="entry name" value="Ig-like_fold"/>
</dbReference>
<keyword evidence="3" id="KW-1185">Reference proteome</keyword>
<gene>
    <name evidence="2" type="ORF">OCV61_00635</name>
</gene>
<reference evidence="2 3" key="1">
    <citation type="journal article" date="2021" name="ISME Commun">
        <title>Automated analysis of genomic sequences facilitates high-throughput and comprehensive description of bacteria.</title>
        <authorList>
            <person name="Hitch T.C.A."/>
        </authorList>
    </citation>
    <scope>NUCLEOTIDE SEQUENCE [LARGE SCALE GENOMIC DNA]</scope>
    <source>
        <strain evidence="2 3">Sanger_23</strain>
    </source>
</reference>
<dbReference type="SUPFAM" id="SSF49373">
    <property type="entry name" value="Invasin/intimin cell-adhesion fragments"/>
    <property type="match status" value="1"/>
</dbReference>
<dbReference type="InterPro" id="IPR003343">
    <property type="entry name" value="Big_2"/>
</dbReference>
<dbReference type="InterPro" id="IPR036116">
    <property type="entry name" value="FN3_sf"/>
</dbReference>
<comment type="caution">
    <text evidence="2">The sequence shown here is derived from an EMBL/GenBank/DDBJ whole genome shotgun (WGS) entry which is preliminary data.</text>
</comment>
<name>A0ABT2TNW4_9FIRM</name>
<feature type="non-terminal residue" evidence="2">
    <location>
        <position position="1"/>
    </location>
</feature>
<evidence type="ECO:0000313" key="2">
    <source>
        <dbReference type="EMBL" id="MCU6763918.1"/>
    </source>
</evidence>
<evidence type="ECO:0000313" key="3">
    <source>
        <dbReference type="Proteomes" id="UP001652409"/>
    </source>
</evidence>
<accession>A0ABT2TNW4</accession>
<dbReference type="EMBL" id="JAOQJL010000001">
    <property type="protein sequence ID" value="MCU6763918.1"/>
    <property type="molecule type" value="Genomic_DNA"/>
</dbReference>
<dbReference type="Proteomes" id="UP001652409">
    <property type="component" value="Unassembled WGS sequence"/>
</dbReference>
<feature type="domain" description="BIG2" evidence="1">
    <location>
        <begin position="1238"/>
        <end position="1319"/>
    </location>
</feature>